<dbReference type="EMBL" id="JASHIF010000011">
    <property type="protein sequence ID" value="MDI9860393.1"/>
    <property type="molecule type" value="Genomic_DNA"/>
</dbReference>
<keyword evidence="8 14" id="KW-0675">Receptor</keyword>
<keyword evidence="15" id="KW-1185">Reference proteome</keyword>
<feature type="chain" id="PRO_5046783397" evidence="11">
    <location>
        <begin position="20"/>
        <end position="767"/>
    </location>
</feature>
<dbReference type="Gene3D" id="2.60.40.1120">
    <property type="entry name" value="Carboxypeptidase-like, regulatory domain"/>
    <property type="match status" value="1"/>
</dbReference>
<evidence type="ECO:0000256" key="9">
    <source>
        <dbReference type="ARBA" id="ARBA00023237"/>
    </source>
</evidence>
<dbReference type="InterPro" id="IPR012910">
    <property type="entry name" value="Plug_dom"/>
</dbReference>
<dbReference type="InterPro" id="IPR039426">
    <property type="entry name" value="TonB-dep_rcpt-like"/>
</dbReference>
<dbReference type="PANTHER" id="PTHR30069">
    <property type="entry name" value="TONB-DEPENDENT OUTER MEMBRANE RECEPTOR"/>
    <property type="match status" value="1"/>
</dbReference>
<keyword evidence="2" id="KW-0813">Transport</keyword>
<keyword evidence="7 10" id="KW-0472">Membrane</keyword>
<dbReference type="SUPFAM" id="SSF49464">
    <property type="entry name" value="Carboxypeptidase regulatory domain-like"/>
    <property type="match status" value="1"/>
</dbReference>
<dbReference type="PANTHER" id="PTHR30069:SF29">
    <property type="entry name" value="HEMOGLOBIN AND HEMOGLOBIN-HAPTOGLOBIN-BINDING PROTEIN 1-RELATED"/>
    <property type="match status" value="1"/>
</dbReference>
<dbReference type="InterPro" id="IPR008969">
    <property type="entry name" value="CarboxyPept-like_regulatory"/>
</dbReference>
<feature type="domain" description="TonB-dependent receptor plug" evidence="13">
    <location>
        <begin position="131"/>
        <end position="212"/>
    </location>
</feature>
<feature type="signal peptide" evidence="11">
    <location>
        <begin position="1"/>
        <end position="19"/>
    </location>
</feature>
<comment type="caution">
    <text evidence="14">The sequence shown here is derived from an EMBL/GenBank/DDBJ whole genome shotgun (WGS) entry which is preliminary data.</text>
</comment>
<keyword evidence="4" id="KW-0812">Transmembrane</keyword>
<organism evidence="14 15">
    <name type="scientific">Flectobacillus roseus</name>
    <dbReference type="NCBI Taxonomy" id="502259"/>
    <lineage>
        <taxon>Bacteria</taxon>
        <taxon>Pseudomonadati</taxon>
        <taxon>Bacteroidota</taxon>
        <taxon>Cytophagia</taxon>
        <taxon>Cytophagales</taxon>
        <taxon>Flectobacillaceae</taxon>
        <taxon>Flectobacillus</taxon>
    </lineage>
</organism>
<evidence type="ECO:0000256" key="6">
    <source>
        <dbReference type="ARBA" id="ARBA00023077"/>
    </source>
</evidence>
<reference evidence="14 15" key="1">
    <citation type="submission" date="2023-05" db="EMBL/GenBank/DDBJ databases">
        <title>Novel species of genus Flectobacillus isolated from stream in China.</title>
        <authorList>
            <person name="Lu H."/>
        </authorList>
    </citation>
    <scope>NUCLEOTIDE SEQUENCE [LARGE SCALE GENOMIC DNA]</scope>
    <source>
        <strain evidence="14 15">KCTC 42575</strain>
    </source>
</reference>
<dbReference type="InterPro" id="IPR037066">
    <property type="entry name" value="Plug_dom_sf"/>
</dbReference>
<evidence type="ECO:0000256" key="7">
    <source>
        <dbReference type="ARBA" id="ARBA00023136"/>
    </source>
</evidence>
<keyword evidence="9" id="KW-0998">Cell outer membrane</keyword>
<evidence type="ECO:0000256" key="11">
    <source>
        <dbReference type="SAM" id="SignalP"/>
    </source>
</evidence>
<sequence>MRKLYLWALFLLTTFQSLSQTLSGYVREAKSQESLSDVHIRVKNARIGTTSNVYGFYSIKLDASREYELEFSKVGYQSFSKKMLLTANQNLIVELTPSNTLLEEVKVHNTANEDPSTLSLQMSDVKQLPSFLGEKDVLKTFQLLPGVQKGNEGSQGLSVRGGGSDQNLLMLDDAVVYNAYHLFGFFSVFNNDAIKQADLYKGGFSAKYGGRTSSVLDMQMKEGSHEKFHGEGSIGLLSSKITLEGPIKFKYPTSYIVSARRTYVDLVLPRSLDLKNTSFYDLNAKINTEFNAHNRLYLSGYFGIDVSKDVTKYSTSGFGWGNATATLRWNHLFSDKVFANTSLIFSHFRFKIFQEENFGQRFYEEYYSQIQDFGLKSDFDIYLNPTHTLKAGILATHHQFTPSAYIYNQYSQSTNTARIKETNGIESAIYLEDTWRISEKMQVRTGLRASNYFVDNKAYHNLEPRLNASFQATESLNITASYARMNQYLHLLSNSSLDLPTDLWVSSSAKIPPQRSDQVTLGFTKNFKSSPFSLSIEAYHKSLENVIGYKDGASFLLLDIKANKRLDGSNWEDNIAIGTGKAYGMEVLLHKNTGRLTGWMSYTLSQVKYHFADLNNGKEFFPRYDRRHALSLVGIYQLKPHITLSGSWIYATGNALTVPIGQYIPETHQFPVQSDYPTSDGSLVVARVYDERGNFKAADYHRLDVNVRFSKQKKKFLRVWELGVFNAYNRVNPFYYESQDAPNSTQRKLYRKGLFPIIPSISYQIKF</sequence>
<evidence type="ECO:0000256" key="2">
    <source>
        <dbReference type="ARBA" id="ARBA00022448"/>
    </source>
</evidence>
<gene>
    <name evidence="14" type="ORF">QM524_14365</name>
</gene>
<keyword evidence="3" id="KW-1134">Transmembrane beta strand</keyword>
<dbReference type="Pfam" id="PF13715">
    <property type="entry name" value="CarbopepD_reg_2"/>
    <property type="match status" value="1"/>
</dbReference>
<evidence type="ECO:0000256" key="5">
    <source>
        <dbReference type="ARBA" id="ARBA00022729"/>
    </source>
</evidence>
<protein>
    <submittedName>
        <fullName evidence="14">TonB-dependent receptor</fullName>
    </submittedName>
</protein>
<evidence type="ECO:0000256" key="8">
    <source>
        <dbReference type="ARBA" id="ARBA00023170"/>
    </source>
</evidence>
<evidence type="ECO:0000256" key="3">
    <source>
        <dbReference type="ARBA" id="ARBA00022452"/>
    </source>
</evidence>
<proteinExistence type="inferred from homology"/>
<evidence type="ECO:0000313" key="14">
    <source>
        <dbReference type="EMBL" id="MDI9860393.1"/>
    </source>
</evidence>
<dbReference type="InterPro" id="IPR000531">
    <property type="entry name" value="Beta-barrel_TonB"/>
</dbReference>
<evidence type="ECO:0000259" key="12">
    <source>
        <dbReference type="Pfam" id="PF00593"/>
    </source>
</evidence>
<dbReference type="SUPFAM" id="SSF56935">
    <property type="entry name" value="Porins"/>
    <property type="match status" value="1"/>
</dbReference>
<evidence type="ECO:0000259" key="13">
    <source>
        <dbReference type="Pfam" id="PF07715"/>
    </source>
</evidence>
<evidence type="ECO:0000256" key="1">
    <source>
        <dbReference type="ARBA" id="ARBA00004571"/>
    </source>
</evidence>
<name>A0ABT6Y9Y6_9BACT</name>
<feature type="domain" description="TonB-dependent receptor-like beta-barrel" evidence="12">
    <location>
        <begin position="301"/>
        <end position="726"/>
    </location>
</feature>
<keyword evidence="6 10" id="KW-0798">TonB box</keyword>
<dbReference type="Proteomes" id="UP001236507">
    <property type="component" value="Unassembled WGS sequence"/>
</dbReference>
<dbReference type="RefSeq" id="WP_283345115.1">
    <property type="nucleotide sequence ID" value="NZ_JASHIF010000011.1"/>
</dbReference>
<dbReference type="Pfam" id="PF00593">
    <property type="entry name" value="TonB_dep_Rec_b-barrel"/>
    <property type="match status" value="1"/>
</dbReference>
<accession>A0ABT6Y9Y6</accession>
<keyword evidence="5 11" id="KW-0732">Signal</keyword>
<comment type="subcellular location">
    <subcellularLocation>
        <location evidence="1">Cell outer membrane</location>
        <topology evidence="1">Multi-pass membrane protein</topology>
    </subcellularLocation>
</comment>
<dbReference type="InterPro" id="IPR036942">
    <property type="entry name" value="Beta-barrel_TonB_sf"/>
</dbReference>
<evidence type="ECO:0000313" key="15">
    <source>
        <dbReference type="Proteomes" id="UP001236507"/>
    </source>
</evidence>
<evidence type="ECO:0000256" key="4">
    <source>
        <dbReference type="ARBA" id="ARBA00022692"/>
    </source>
</evidence>
<dbReference type="Gene3D" id="2.170.130.10">
    <property type="entry name" value="TonB-dependent receptor, plug domain"/>
    <property type="match status" value="1"/>
</dbReference>
<comment type="similarity">
    <text evidence="10">Belongs to the TonB-dependent receptor family.</text>
</comment>
<evidence type="ECO:0000256" key="10">
    <source>
        <dbReference type="RuleBase" id="RU003357"/>
    </source>
</evidence>
<dbReference type="Gene3D" id="2.40.170.20">
    <property type="entry name" value="TonB-dependent receptor, beta-barrel domain"/>
    <property type="match status" value="1"/>
</dbReference>
<dbReference type="Pfam" id="PF07715">
    <property type="entry name" value="Plug"/>
    <property type="match status" value="1"/>
</dbReference>